<dbReference type="EMBL" id="CM001215">
    <property type="protein sequence ID" value="EGP81954.1"/>
    <property type="molecule type" value="Genomic_DNA"/>
</dbReference>
<dbReference type="InParanoid" id="F9XS24"/>
<evidence type="ECO:0000313" key="2">
    <source>
        <dbReference type="EMBL" id="EGP81954.1"/>
    </source>
</evidence>
<dbReference type="GeneID" id="13396766"/>
<feature type="region of interest" description="Disordered" evidence="1">
    <location>
        <begin position="538"/>
        <end position="561"/>
    </location>
</feature>
<dbReference type="HOGENOM" id="CLU_460200_0_0_1"/>
<dbReference type="Proteomes" id="UP000008062">
    <property type="component" value="Chromosome 20"/>
</dbReference>
<gene>
    <name evidence="2" type="ORF">MYCGRDRAFT_111797</name>
</gene>
<dbReference type="AlphaFoldDB" id="F9XS24"/>
<feature type="compositionally biased region" description="Low complexity" evidence="1">
    <location>
        <begin position="473"/>
        <end position="496"/>
    </location>
</feature>
<proteinExistence type="predicted"/>
<dbReference type="RefSeq" id="XP_003846978.1">
    <property type="nucleotide sequence ID" value="XM_003846930.1"/>
</dbReference>
<feature type="region of interest" description="Disordered" evidence="1">
    <location>
        <begin position="473"/>
        <end position="503"/>
    </location>
</feature>
<reference evidence="2 3" key="1">
    <citation type="journal article" date="2011" name="PLoS Genet.">
        <title>Finished genome of the fungal wheat pathogen Mycosphaerella graminicola reveals dispensome structure, chromosome plasticity, and stealth pathogenesis.</title>
        <authorList>
            <person name="Goodwin S.B."/>
            <person name="Ben M'barek S."/>
            <person name="Dhillon B."/>
            <person name="Wittenberg A.H.J."/>
            <person name="Crane C.F."/>
            <person name="Hane J.K."/>
            <person name="Foster A.J."/>
            <person name="Van der Lee T.A.J."/>
            <person name="Grimwood J."/>
            <person name="Aerts A."/>
            <person name="Antoniw J."/>
            <person name="Bailey A."/>
            <person name="Bluhm B."/>
            <person name="Bowler J."/>
            <person name="Bristow J."/>
            <person name="van der Burgt A."/>
            <person name="Canto-Canche B."/>
            <person name="Churchill A.C.L."/>
            <person name="Conde-Ferraez L."/>
            <person name="Cools H.J."/>
            <person name="Coutinho P.M."/>
            <person name="Csukai M."/>
            <person name="Dehal P."/>
            <person name="De Wit P."/>
            <person name="Donzelli B."/>
            <person name="van de Geest H.C."/>
            <person name="van Ham R.C.H.J."/>
            <person name="Hammond-Kosack K.E."/>
            <person name="Henrissat B."/>
            <person name="Kilian A."/>
            <person name="Kobayashi A.K."/>
            <person name="Koopmann E."/>
            <person name="Kourmpetis Y."/>
            <person name="Kuzniar A."/>
            <person name="Lindquist E."/>
            <person name="Lombard V."/>
            <person name="Maliepaard C."/>
            <person name="Martins N."/>
            <person name="Mehrabi R."/>
            <person name="Nap J.P.H."/>
            <person name="Ponomarenko A."/>
            <person name="Rudd J.J."/>
            <person name="Salamov A."/>
            <person name="Schmutz J."/>
            <person name="Schouten H.J."/>
            <person name="Shapiro H."/>
            <person name="Stergiopoulos I."/>
            <person name="Torriani S.F.F."/>
            <person name="Tu H."/>
            <person name="de Vries R.P."/>
            <person name="Waalwijk C."/>
            <person name="Ware S.B."/>
            <person name="Wiebenga A."/>
            <person name="Zwiers L.-H."/>
            <person name="Oliver R.P."/>
            <person name="Grigoriev I.V."/>
            <person name="Kema G.H.J."/>
        </authorList>
    </citation>
    <scope>NUCLEOTIDE SEQUENCE [LARGE SCALE GENOMIC DNA]</scope>
    <source>
        <strain evidence="3">CBS 115943 / IPO323</strain>
    </source>
</reference>
<keyword evidence="3" id="KW-1185">Reference proteome</keyword>
<organism evidence="2 3">
    <name type="scientific">Zymoseptoria tritici (strain CBS 115943 / IPO323)</name>
    <name type="common">Speckled leaf blotch fungus</name>
    <name type="synonym">Septoria tritici</name>
    <dbReference type="NCBI Taxonomy" id="336722"/>
    <lineage>
        <taxon>Eukaryota</taxon>
        <taxon>Fungi</taxon>
        <taxon>Dikarya</taxon>
        <taxon>Ascomycota</taxon>
        <taxon>Pezizomycotina</taxon>
        <taxon>Dothideomycetes</taxon>
        <taxon>Dothideomycetidae</taxon>
        <taxon>Mycosphaerellales</taxon>
        <taxon>Mycosphaerellaceae</taxon>
        <taxon>Zymoseptoria</taxon>
    </lineage>
</organism>
<accession>F9XS24</accession>
<evidence type="ECO:0000313" key="3">
    <source>
        <dbReference type="Proteomes" id="UP000008062"/>
    </source>
</evidence>
<sequence length="593" mass="65211">MTGPLDVTVRSLRHQNRHALIVITRDSSASIPIAAFETIAVLTAFDAELQPAQLQRSEWAKRAMVDHGGVDAIFAIPSSPKNDISADDRADLIADLVEATLRTFNSRKYLDFIDNQWRQVMAIVDRFEHHRGAVWRGKGELADDDEVDEMEQELEALAARSISSPGPRRPTMAYLSFSWTRVHPLVAIRNMSQPHAHSSAITIRCCLPHAPTESPTRLRGYRTPPQRPSPLVEAVMERLGIRRGRCVSKSTSKQETRCTRFLGARPNTLYPVSCLVEVMQQPTIVSASTVHAYLMLVGVASCKDHPLGQHDDQTWFLSHLLKEIWTIHECIRSRGAADAPENPASLLHPMESEPAAPPAFLPTYNDPPFAGPPGRCTIQHNTVEPLWTGAEGSYPTASDLDSTLSSDFDWEGFALESPATAASFAAGRSPMALASLEVNAVRFSDVTRFVAQYRAKCLDALVNESKAQANAAHGAAMLAGRPQQQTQQQAQSQQPRRVPPVPNGKHCTFCNKERHLESECYAKNPHLKAEHDAKIKASKAAKQAAKAQEPTGKSHAGFNTGGQQKAGYKTVAMLPAAATYQFGEQRLFMAKRD</sequence>
<protein>
    <submittedName>
        <fullName evidence="2">Uncharacterized protein</fullName>
    </submittedName>
</protein>
<evidence type="ECO:0000256" key="1">
    <source>
        <dbReference type="SAM" id="MobiDB-lite"/>
    </source>
</evidence>
<dbReference type="KEGG" id="ztr:MYCGRDRAFT_111797"/>
<name>F9XS24_ZYMTI</name>
<feature type="compositionally biased region" description="Low complexity" evidence="1">
    <location>
        <begin position="538"/>
        <end position="547"/>
    </location>
</feature>